<organism evidence="2 3">
    <name type="scientific">Marinirhabdus gelatinilytica</name>
    <dbReference type="NCBI Taxonomy" id="1703343"/>
    <lineage>
        <taxon>Bacteria</taxon>
        <taxon>Pseudomonadati</taxon>
        <taxon>Bacteroidota</taxon>
        <taxon>Flavobacteriia</taxon>
        <taxon>Flavobacteriales</taxon>
        <taxon>Flavobacteriaceae</taxon>
    </lineage>
</organism>
<dbReference type="Pfam" id="PF22322">
    <property type="entry name" value="DUF6973"/>
    <property type="match status" value="1"/>
</dbReference>
<accession>A0A370QJR4</accession>
<feature type="domain" description="DUF6973" evidence="1">
    <location>
        <begin position="2"/>
        <end position="115"/>
    </location>
</feature>
<dbReference type="EMBL" id="QRAO01000001">
    <property type="protein sequence ID" value="RDK88594.1"/>
    <property type="molecule type" value="Genomic_DNA"/>
</dbReference>
<comment type="caution">
    <text evidence="2">The sequence shown here is derived from an EMBL/GenBank/DDBJ whole genome shotgun (WGS) entry which is preliminary data.</text>
</comment>
<evidence type="ECO:0000313" key="2">
    <source>
        <dbReference type="EMBL" id="RDK88594.1"/>
    </source>
</evidence>
<keyword evidence="3" id="KW-1185">Reference proteome</keyword>
<evidence type="ECO:0000259" key="1">
    <source>
        <dbReference type="Pfam" id="PF22322"/>
    </source>
</evidence>
<reference evidence="2 3" key="1">
    <citation type="submission" date="2018-07" db="EMBL/GenBank/DDBJ databases">
        <title>Genomic Encyclopedia of Type Strains, Phase IV (KMG-IV): sequencing the most valuable type-strain genomes for metagenomic binning, comparative biology and taxonomic classification.</title>
        <authorList>
            <person name="Goeker M."/>
        </authorList>
    </citation>
    <scope>NUCLEOTIDE SEQUENCE [LARGE SCALE GENOMIC DNA]</scope>
    <source>
        <strain evidence="2 3">DSM 101478</strain>
    </source>
</reference>
<dbReference type="AlphaFoldDB" id="A0A370QJR4"/>
<sequence length="136" mass="15788">MYIFPTLKATNTTFKICNGLFGNEHHKSNPANAFRHALWNVLICQKVFKETKNKQKSVFFAQKMTDLYEKVTQNEPMDEAMDLHNNAVGRICFLNNLDKNEEETINFLQKKAENAQKVVTIDEMKKLQKELVYISG</sequence>
<proteinExistence type="predicted"/>
<evidence type="ECO:0000313" key="3">
    <source>
        <dbReference type="Proteomes" id="UP000255317"/>
    </source>
</evidence>
<gene>
    <name evidence="2" type="ORF">C8D94_101469</name>
</gene>
<dbReference type="InterPro" id="IPR054246">
    <property type="entry name" value="DUF6973"/>
</dbReference>
<protein>
    <recommendedName>
        <fullName evidence="1">DUF6973 domain-containing protein</fullName>
    </recommendedName>
</protein>
<dbReference type="Proteomes" id="UP000255317">
    <property type="component" value="Unassembled WGS sequence"/>
</dbReference>
<name>A0A370QJR4_9FLAO</name>